<dbReference type="SMART" id="SM00062">
    <property type="entry name" value="PBPb"/>
    <property type="match status" value="1"/>
</dbReference>
<dbReference type="GO" id="GO:0030313">
    <property type="term" value="C:cell envelope"/>
    <property type="evidence" value="ECO:0007669"/>
    <property type="project" value="UniProtKB-SubCell"/>
</dbReference>
<evidence type="ECO:0000256" key="2">
    <source>
        <dbReference type="ARBA" id="ARBA00010333"/>
    </source>
</evidence>
<dbReference type="Proteomes" id="UP000002255">
    <property type="component" value="Chromosome"/>
</dbReference>
<evidence type="ECO:0000256" key="3">
    <source>
        <dbReference type="ARBA" id="ARBA00022729"/>
    </source>
</evidence>
<evidence type="ECO:0000313" key="7">
    <source>
        <dbReference type="EMBL" id="ACZ29129.1"/>
    </source>
</evidence>
<gene>
    <name evidence="7" type="ordered locus">Xcel_0088</name>
</gene>
<feature type="domain" description="Solute-binding protein family 3/N-terminal" evidence="6">
    <location>
        <begin position="62"/>
        <end position="285"/>
    </location>
</feature>
<evidence type="ECO:0000313" key="8">
    <source>
        <dbReference type="Proteomes" id="UP000002255"/>
    </source>
</evidence>
<keyword evidence="3 5" id="KW-0732">Signal</keyword>
<name>D1BTW5_XYLCX</name>
<evidence type="ECO:0000256" key="5">
    <source>
        <dbReference type="SAM" id="SignalP"/>
    </source>
</evidence>
<dbReference type="InterPro" id="IPR018313">
    <property type="entry name" value="SBP_3_CS"/>
</dbReference>
<evidence type="ECO:0000256" key="1">
    <source>
        <dbReference type="ARBA" id="ARBA00004196"/>
    </source>
</evidence>
<dbReference type="STRING" id="446471.Xcel_0088"/>
<proteinExistence type="inferred from homology"/>
<protein>
    <submittedName>
        <fullName evidence="7">Extracellular solute-binding protein family 3</fullName>
    </submittedName>
</protein>
<organism evidence="7 8">
    <name type="scientific">Xylanimonas cellulosilytica (strain DSM 15894 / JCM 12276 / CECT 5975 / KCTC 9989 / LMG 20990 / NBRC 107835 / XIL07)</name>
    <dbReference type="NCBI Taxonomy" id="446471"/>
    <lineage>
        <taxon>Bacteria</taxon>
        <taxon>Bacillati</taxon>
        <taxon>Actinomycetota</taxon>
        <taxon>Actinomycetes</taxon>
        <taxon>Micrococcales</taxon>
        <taxon>Promicromonosporaceae</taxon>
        <taxon>Xylanimonas</taxon>
    </lineage>
</organism>
<comment type="subcellular location">
    <subcellularLocation>
        <location evidence="1">Cell envelope</location>
    </subcellularLocation>
</comment>
<dbReference type="Pfam" id="PF00497">
    <property type="entry name" value="SBP_bac_3"/>
    <property type="match status" value="1"/>
</dbReference>
<dbReference type="SUPFAM" id="SSF53850">
    <property type="entry name" value="Periplasmic binding protein-like II"/>
    <property type="match status" value="1"/>
</dbReference>
<reference evidence="7 8" key="2">
    <citation type="journal article" date="2010" name="Stand. Genomic Sci.">
        <title>Complete genome sequence of Xylanimonas cellulosilytica type strain (XIL07).</title>
        <authorList>
            <person name="Foster B."/>
            <person name="Pukall R."/>
            <person name="Abt B."/>
            <person name="Nolan M."/>
            <person name="Glavina Del Rio T."/>
            <person name="Chen F."/>
            <person name="Lucas S."/>
            <person name="Tice H."/>
            <person name="Pitluck S."/>
            <person name="Cheng J.-F."/>
            <person name="Chertkov O."/>
            <person name="Brettin T."/>
            <person name="Han C."/>
            <person name="Detter J.C."/>
            <person name="Bruce D."/>
            <person name="Goodwin L."/>
            <person name="Ivanova N."/>
            <person name="Mavromatis K."/>
            <person name="Pati A."/>
            <person name="Mikhailova N."/>
            <person name="Chen A."/>
            <person name="Palaniappan K."/>
            <person name="Land M."/>
            <person name="Hauser L."/>
            <person name="Chang Y.-J."/>
            <person name="Jeffries C.D."/>
            <person name="Chain P."/>
            <person name="Rohde M."/>
            <person name="Goeker M."/>
            <person name="Bristow J."/>
            <person name="Eisen J.A."/>
            <person name="Markowitz V."/>
            <person name="Hugenholtz P."/>
            <person name="Kyrpides N.C."/>
            <person name="Klenk H.-P."/>
            <person name="Lapidus A."/>
        </authorList>
    </citation>
    <scope>NUCLEOTIDE SEQUENCE [LARGE SCALE GENOMIC DNA]</scope>
    <source>
        <strain evidence="8">DSM 15894 / CECT 5975 / LMG 20990 / XIL07</strain>
    </source>
</reference>
<dbReference type="RefSeq" id="WP_012876874.1">
    <property type="nucleotide sequence ID" value="NC_013530.1"/>
</dbReference>
<dbReference type="OrthoDB" id="4633994at2"/>
<reference evidence="8" key="1">
    <citation type="submission" date="2009-11" db="EMBL/GenBank/DDBJ databases">
        <title>The complete chromosome of Xylanimonas cellulosilytica DSM 15894.</title>
        <authorList>
            <consortium name="US DOE Joint Genome Institute (JGI-PGF)"/>
            <person name="Lucas S."/>
            <person name="Copeland A."/>
            <person name="Lapidus A."/>
            <person name="Glavina del Rio T."/>
            <person name="Dalin E."/>
            <person name="Tice H."/>
            <person name="Bruce D."/>
            <person name="Goodwin L."/>
            <person name="Pitluck S."/>
            <person name="Kyrpides N."/>
            <person name="Mavromatis K."/>
            <person name="Ivanova N."/>
            <person name="Mikhailova N."/>
            <person name="Foster B."/>
            <person name="Clum A."/>
            <person name="Brettin T."/>
            <person name="Detter J.C."/>
            <person name="Han C."/>
            <person name="Larimer F."/>
            <person name="Land M."/>
            <person name="Hauser L."/>
            <person name="Markowitz V."/>
            <person name="Cheng J.F."/>
            <person name="Hugenholtz P."/>
            <person name="Woyke T."/>
            <person name="Wu D."/>
            <person name="Gehrich-Schroeter G."/>
            <person name="Schneider S."/>
            <person name="Pukall S.R."/>
            <person name="Klenk H.P."/>
            <person name="Eisen J.A."/>
        </authorList>
    </citation>
    <scope>NUCLEOTIDE SEQUENCE [LARGE SCALE GENOMIC DNA]</scope>
    <source>
        <strain evidence="8">DSM 15894 / CECT 5975 / LMG 20990 / XIL07</strain>
    </source>
</reference>
<dbReference type="eggNOG" id="COG0834">
    <property type="taxonomic scope" value="Bacteria"/>
</dbReference>
<accession>D1BTW5</accession>
<feature type="chain" id="PRO_5038703657" evidence="5">
    <location>
        <begin position="26"/>
        <end position="298"/>
    </location>
</feature>
<feature type="signal peptide" evidence="5">
    <location>
        <begin position="1"/>
        <end position="25"/>
    </location>
</feature>
<dbReference type="KEGG" id="xce:Xcel_0088"/>
<evidence type="ECO:0000256" key="4">
    <source>
        <dbReference type="RuleBase" id="RU003744"/>
    </source>
</evidence>
<dbReference type="PANTHER" id="PTHR35936">
    <property type="entry name" value="MEMBRANE-BOUND LYTIC MUREIN TRANSGLYCOSYLASE F"/>
    <property type="match status" value="1"/>
</dbReference>
<dbReference type="EMBL" id="CP001821">
    <property type="protein sequence ID" value="ACZ29129.1"/>
    <property type="molecule type" value="Genomic_DNA"/>
</dbReference>
<dbReference type="PANTHER" id="PTHR35936:SF17">
    <property type="entry name" value="ARGININE-BINDING EXTRACELLULAR PROTEIN ARTP"/>
    <property type="match status" value="1"/>
</dbReference>
<sequence>MRTRSTLPVALVAVAALALSACSSASQDGDAGATGEAFDLASITKDADIAALVPAAVAEDGKLTVGSDLTYAPAEFVDTDGKTAVGFDIDIIRAVANVLGLELDVQSATFDSIIPAVGTRYEVGVSSFTITPERLDAVSFVSYFDAGSLFAVAEGNPDGIDPENLCGATVSVQTGTIQLDALNAANETCDEPIKLLTFESQADVTSNLVNGRAQAMYADSPVTGYAVLRADGAIELLGEIHDSAPYGIVIPKDDLELGEALRAALQKLMDDGTLAQVAGAWGQAEGVLATAEIKTAAG</sequence>
<evidence type="ECO:0000259" key="6">
    <source>
        <dbReference type="SMART" id="SM00062"/>
    </source>
</evidence>
<comment type="similarity">
    <text evidence="2 4">Belongs to the bacterial solute-binding protein 3 family.</text>
</comment>
<dbReference type="InterPro" id="IPR001638">
    <property type="entry name" value="Solute-binding_3/MltF_N"/>
</dbReference>
<keyword evidence="8" id="KW-1185">Reference proteome</keyword>
<dbReference type="Gene3D" id="3.40.190.10">
    <property type="entry name" value="Periplasmic binding protein-like II"/>
    <property type="match status" value="2"/>
</dbReference>
<dbReference type="PROSITE" id="PS01039">
    <property type="entry name" value="SBP_BACTERIAL_3"/>
    <property type="match status" value="1"/>
</dbReference>
<dbReference type="PROSITE" id="PS51257">
    <property type="entry name" value="PROKAR_LIPOPROTEIN"/>
    <property type="match status" value="1"/>
</dbReference>
<dbReference type="HOGENOM" id="CLU_019602_18_1_11"/>
<dbReference type="AlphaFoldDB" id="D1BTW5"/>
<dbReference type="CDD" id="cd01004">
    <property type="entry name" value="PBP2_MidA_like"/>
    <property type="match status" value="1"/>
</dbReference>